<dbReference type="InterPro" id="IPR000477">
    <property type="entry name" value="RT_dom"/>
</dbReference>
<protein>
    <submittedName>
        <fullName evidence="2">Endonuclease-reverse transcriptase</fullName>
    </submittedName>
</protein>
<keyword evidence="2" id="KW-0255">Endonuclease</keyword>
<feature type="domain" description="Reverse transcriptase" evidence="1">
    <location>
        <begin position="1"/>
        <end position="126"/>
    </location>
</feature>
<proteinExistence type="predicted"/>
<name>A0AAV4DPT5_9GAST</name>
<dbReference type="Pfam" id="PF00078">
    <property type="entry name" value="RVT_1"/>
    <property type="match status" value="1"/>
</dbReference>
<dbReference type="Proteomes" id="UP000735302">
    <property type="component" value="Unassembled WGS sequence"/>
</dbReference>
<dbReference type="SUPFAM" id="SSF56672">
    <property type="entry name" value="DNA/RNA polymerases"/>
    <property type="match status" value="1"/>
</dbReference>
<dbReference type="PROSITE" id="PS50878">
    <property type="entry name" value="RT_POL"/>
    <property type="match status" value="1"/>
</dbReference>
<dbReference type="AlphaFoldDB" id="A0AAV4DPT5"/>
<dbReference type="InterPro" id="IPR043502">
    <property type="entry name" value="DNA/RNA_pol_sf"/>
</dbReference>
<gene>
    <name evidence="2" type="ORF">PoB_007240100</name>
</gene>
<comment type="caution">
    <text evidence="2">The sequence shown here is derived from an EMBL/GenBank/DDBJ whole genome shotgun (WGS) entry which is preliminary data.</text>
</comment>
<reference evidence="2 3" key="1">
    <citation type="journal article" date="2021" name="Elife">
        <title>Chloroplast acquisition without the gene transfer in kleptoplastic sea slugs, Plakobranchus ocellatus.</title>
        <authorList>
            <person name="Maeda T."/>
            <person name="Takahashi S."/>
            <person name="Yoshida T."/>
            <person name="Shimamura S."/>
            <person name="Takaki Y."/>
            <person name="Nagai Y."/>
            <person name="Toyoda A."/>
            <person name="Suzuki Y."/>
            <person name="Arimoto A."/>
            <person name="Ishii H."/>
            <person name="Satoh N."/>
            <person name="Nishiyama T."/>
            <person name="Hasebe M."/>
            <person name="Maruyama T."/>
            <person name="Minagawa J."/>
            <person name="Obokata J."/>
            <person name="Shigenobu S."/>
        </authorList>
    </citation>
    <scope>NUCLEOTIDE SEQUENCE [LARGE SCALE GENOMIC DNA]</scope>
</reference>
<keyword evidence="2" id="KW-0540">Nuclease</keyword>
<accession>A0AAV4DPT5</accession>
<evidence type="ECO:0000259" key="1">
    <source>
        <dbReference type="PROSITE" id="PS50878"/>
    </source>
</evidence>
<keyword evidence="3" id="KW-1185">Reference proteome</keyword>
<evidence type="ECO:0000313" key="2">
    <source>
        <dbReference type="EMBL" id="GFO45896.1"/>
    </source>
</evidence>
<dbReference type="GO" id="GO:0004519">
    <property type="term" value="F:endonuclease activity"/>
    <property type="evidence" value="ECO:0007669"/>
    <property type="project" value="UniProtKB-KW"/>
</dbReference>
<dbReference type="EMBL" id="BLXT01008086">
    <property type="protein sequence ID" value="GFO45896.1"/>
    <property type="molecule type" value="Genomic_DNA"/>
</dbReference>
<evidence type="ECO:0000313" key="3">
    <source>
        <dbReference type="Proteomes" id="UP000735302"/>
    </source>
</evidence>
<sequence length="137" mass="15777">MYGWVNTFLTERFICTRIKGTLFSIRTLADGLPQGNALSCTLFLIFMNSIGAAVLKPTRLSYADDIVLWQQDIDIDKATESNSRDFTSLKRFCERWKMQTNTVRLRTPPSLSTARRCRRRWRSVSRKDNDSTEAGSD</sequence>
<keyword evidence="2" id="KW-0378">Hydrolase</keyword>
<organism evidence="2 3">
    <name type="scientific">Plakobranchus ocellatus</name>
    <dbReference type="NCBI Taxonomy" id="259542"/>
    <lineage>
        <taxon>Eukaryota</taxon>
        <taxon>Metazoa</taxon>
        <taxon>Spiralia</taxon>
        <taxon>Lophotrochozoa</taxon>
        <taxon>Mollusca</taxon>
        <taxon>Gastropoda</taxon>
        <taxon>Heterobranchia</taxon>
        <taxon>Euthyneura</taxon>
        <taxon>Panpulmonata</taxon>
        <taxon>Sacoglossa</taxon>
        <taxon>Placobranchoidea</taxon>
        <taxon>Plakobranchidae</taxon>
        <taxon>Plakobranchus</taxon>
    </lineage>
</organism>